<proteinExistence type="predicted"/>
<protein>
    <submittedName>
        <fullName evidence="1">Uncharacterized protein</fullName>
    </submittedName>
</protein>
<evidence type="ECO:0000313" key="1">
    <source>
        <dbReference type="EMBL" id="MCS0610184.1"/>
    </source>
</evidence>
<name>A0ABT2BNW4_9BURK</name>
<accession>A0ABT2BNW4</accession>
<comment type="caution">
    <text evidence="1">The sequence shown here is derived from an EMBL/GenBank/DDBJ whole genome shotgun (WGS) entry which is preliminary data.</text>
</comment>
<evidence type="ECO:0000313" key="2">
    <source>
        <dbReference type="Proteomes" id="UP001205861"/>
    </source>
</evidence>
<gene>
    <name evidence="1" type="ORF">NX773_18615</name>
</gene>
<dbReference type="EMBL" id="JANUGV010000006">
    <property type="protein sequence ID" value="MCS0610184.1"/>
    <property type="molecule type" value="Genomic_DNA"/>
</dbReference>
<keyword evidence="2" id="KW-1185">Reference proteome</keyword>
<organism evidence="1 2">
    <name type="scientific">Massilia solisilvae</name>
    <dbReference type="NCBI Taxonomy" id="1811225"/>
    <lineage>
        <taxon>Bacteria</taxon>
        <taxon>Pseudomonadati</taxon>
        <taxon>Pseudomonadota</taxon>
        <taxon>Betaproteobacteria</taxon>
        <taxon>Burkholderiales</taxon>
        <taxon>Oxalobacteraceae</taxon>
        <taxon>Telluria group</taxon>
        <taxon>Massilia</taxon>
    </lineage>
</organism>
<dbReference type="Proteomes" id="UP001205861">
    <property type="component" value="Unassembled WGS sequence"/>
</dbReference>
<dbReference type="RefSeq" id="WP_258857789.1">
    <property type="nucleotide sequence ID" value="NZ_JANUGV010000006.1"/>
</dbReference>
<sequence>MDGYGGREGRARRGAAASAGQAGASAAAAIIDPNARLLILLLLDMLVSK</sequence>
<reference evidence="1 2" key="1">
    <citation type="submission" date="2022-08" db="EMBL/GenBank/DDBJ databases">
        <title>Reclassification of Massilia species as members of the genera Telluria, Duganella, Pseudoduganella, Mokoshia gen. nov. and Zemynaea gen. nov. using orthogonal and non-orthogonal genome-based approaches.</title>
        <authorList>
            <person name="Bowman J.P."/>
        </authorList>
    </citation>
    <scope>NUCLEOTIDE SEQUENCE [LARGE SCALE GENOMIC DNA]</scope>
    <source>
        <strain evidence="1 2">JCM 31607</strain>
    </source>
</reference>